<dbReference type="AlphaFoldDB" id="A0A160T5T3"/>
<gene>
    <name evidence="2" type="ORF">CFX0092_A2367</name>
</gene>
<proteinExistence type="predicted"/>
<keyword evidence="3" id="KW-1185">Reference proteome</keyword>
<dbReference type="RefSeq" id="WP_095043623.1">
    <property type="nucleotide sequence ID" value="NZ_LN890655.1"/>
</dbReference>
<dbReference type="EMBL" id="LN890655">
    <property type="protein sequence ID" value="CUS04245.2"/>
    <property type="molecule type" value="Genomic_DNA"/>
</dbReference>
<dbReference type="Pfam" id="PF22768">
    <property type="entry name" value="SPP1_Dit"/>
    <property type="match status" value="1"/>
</dbReference>
<dbReference type="InterPro" id="IPR054738">
    <property type="entry name" value="Siphovirus-type_tail_C"/>
</dbReference>
<reference evidence="2" key="1">
    <citation type="submission" date="2016-01" db="EMBL/GenBank/DDBJ databases">
        <authorList>
            <person name="Mcilroy J.S."/>
            <person name="Karst M S."/>
            <person name="Albertsen M."/>
        </authorList>
    </citation>
    <scope>NUCLEOTIDE SEQUENCE</scope>
    <source>
        <strain evidence="2">Cfx-K</strain>
    </source>
</reference>
<name>A0A160T5T3_9CHLR</name>
<evidence type="ECO:0000259" key="1">
    <source>
        <dbReference type="Pfam" id="PF22768"/>
    </source>
</evidence>
<sequence length="622" mass="67636">MIPVSYNGNGINDGVEYQAWFLTPVKSLPKLTANKAQRHGAHPRIGGISREGVALQLLVRALAGSRDWLRALFNGEDGIPKVLVAADDNGSNVRYLKALCLEFNQTTQPGVFVGVLEVDDEVRWRAVTPTVHNWKVTGSGQTTTVSNGAVGVNDEAYPIIRATPRQYSVGLNPYRRFLPVAWPADQAAAGYPTDISNGALDTRVASTHFYSAAGNDIRVIVDGREVDYWLDGINTTGTSIWCNLDWQARQAATLAAALGAGAVASIGVNESIDKFPVSGILQIGSEVVTYSGKDGAGKRFTGITRAAKGSTAGAHSAGAAVRWIQHDIWVEYGSATLPAIAPDNSRKPIFNLATSSNTVWNYLEFYEEQAKRAGAWTFTNQQWTQAYGGNQKSRVNPYGELGIADTAEEQGSKRALVGHWSLYNPCGIVGANFLSGERYYGKTDWWSARLRSSVDGSQLTTHHILPSGTSDAWVAWSQSITPVSGARYIYLWLDGYAKNTEPSRVEASQVTVTLDSSKTPTASILPELLTYRMAATLTNQTTGDAIEIEFALNVGETLRIDVDKSEAIYEVDGSSQFAAVVESEGVRHRWLRLAPGANTLRWDEAGVIEVDVEITFERRYFA</sequence>
<evidence type="ECO:0000313" key="2">
    <source>
        <dbReference type="EMBL" id="CUS04245.2"/>
    </source>
</evidence>
<dbReference type="Proteomes" id="UP000215027">
    <property type="component" value="Chromosome I"/>
</dbReference>
<protein>
    <recommendedName>
        <fullName evidence="1">Siphovirus-type tail component C-terminal domain-containing protein</fullName>
    </recommendedName>
</protein>
<evidence type="ECO:0000313" key="3">
    <source>
        <dbReference type="Proteomes" id="UP000215027"/>
    </source>
</evidence>
<dbReference type="KEGG" id="pbf:CFX0092_A2367"/>
<feature type="domain" description="Siphovirus-type tail component C-terminal" evidence="1">
    <location>
        <begin position="534"/>
        <end position="620"/>
    </location>
</feature>
<accession>A0A160T5T3</accession>
<organism evidence="2 3">
    <name type="scientific">Candidatus Promineifilum breve</name>
    <dbReference type="NCBI Taxonomy" id="1806508"/>
    <lineage>
        <taxon>Bacteria</taxon>
        <taxon>Bacillati</taxon>
        <taxon>Chloroflexota</taxon>
        <taxon>Ardenticatenia</taxon>
        <taxon>Candidatus Promineifilales</taxon>
        <taxon>Candidatus Promineifilaceae</taxon>
        <taxon>Candidatus Promineifilum</taxon>
    </lineage>
</organism>